<dbReference type="GO" id="GO:0000976">
    <property type="term" value="F:transcription cis-regulatory region binding"/>
    <property type="evidence" value="ECO:0007669"/>
    <property type="project" value="TreeGrafter"/>
</dbReference>
<gene>
    <name evidence="4" type="ORF">KP79_PYT23300</name>
</gene>
<protein>
    <submittedName>
        <fullName evidence="4">Serine/threonine-protein phosphatase 6 regulatory ankyrin repeat subunit A</fullName>
    </submittedName>
</protein>
<evidence type="ECO:0000256" key="1">
    <source>
        <dbReference type="ARBA" id="ARBA00022737"/>
    </source>
</evidence>
<proteinExistence type="predicted"/>
<evidence type="ECO:0000256" key="2">
    <source>
        <dbReference type="ARBA" id="ARBA00023043"/>
    </source>
</evidence>
<dbReference type="SUPFAM" id="SSF48403">
    <property type="entry name" value="Ankyrin repeat"/>
    <property type="match status" value="1"/>
</dbReference>
<dbReference type="Pfam" id="PF12796">
    <property type="entry name" value="Ank_2"/>
    <property type="match status" value="1"/>
</dbReference>
<dbReference type="InterPro" id="IPR002110">
    <property type="entry name" value="Ankyrin_rpt"/>
</dbReference>
<dbReference type="Gene3D" id="1.25.40.20">
    <property type="entry name" value="Ankyrin repeat-containing domain"/>
    <property type="match status" value="1"/>
</dbReference>
<dbReference type="EMBL" id="NEDP02005522">
    <property type="protein sequence ID" value="OWF39531.1"/>
    <property type="molecule type" value="Genomic_DNA"/>
</dbReference>
<name>A0A210PSR7_MIZYE</name>
<evidence type="ECO:0000313" key="4">
    <source>
        <dbReference type="EMBL" id="OWF39531.1"/>
    </source>
</evidence>
<comment type="caution">
    <text evidence="4">The sequence shown here is derived from an EMBL/GenBank/DDBJ whole genome shotgun (WGS) entry which is preliminary data.</text>
</comment>
<keyword evidence="5" id="KW-1185">Reference proteome</keyword>
<keyword evidence="2 3" id="KW-0040">ANK repeat</keyword>
<dbReference type="GO" id="GO:0045944">
    <property type="term" value="P:positive regulation of transcription by RNA polymerase II"/>
    <property type="evidence" value="ECO:0007669"/>
    <property type="project" value="TreeGrafter"/>
</dbReference>
<dbReference type="PROSITE" id="PS50297">
    <property type="entry name" value="ANK_REP_REGION"/>
    <property type="match status" value="3"/>
</dbReference>
<dbReference type="InterPro" id="IPR036770">
    <property type="entry name" value="Ankyrin_rpt-contain_sf"/>
</dbReference>
<organism evidence="4 5">
    <name type="scientific">Mizuhopecten yessoensis</name>
    <name type="common">Japanese scallop</name>
    <name type="synonym">Patinopecten yessoensis</name>
    <dbReference type="NCBI Taxonomy" id="6573"/>
    <lineage>
        <taxon>Eukaryota</taxon>
        <taxon>Metazoa</taxon>
        <taxon>Spiralia</taxon>
        <taxon>Lophotrochozoa</taxon>
        <taxon>Mollusca</taxon>
        <taxon>Bivalvia</taxon>
        <taxon>Autobranchia</taxon>
        <taxon>Pteriomorphia</taxon>
        <taxon>Pectinida</taxon>
        <taxon>Pectinoidea</taxon>
        <taxon>Pectinidae</taxon>
        <taxon>Mizuhopecten</taxon>
    </lineage>
</organism>
<dbReference type="OrthoDB" id="10039052at2759"/>
<dbReference type="GO" id="GO:0005634">
    <property type="term" value="C:nucleus"/>
    <property type="evidence" value="ECO:0007669"/>
    <property type="project" value="TreeGrafter"/>
</dbReference>
<dbReference type="PANTHER" id="PTHR24193:SF121">
    <property type="entry name" value="ADA2A-CONTAINING COMPLEX COMPONENT 3, ISOFORM D"/>
    <property type="match status" value="1"/>
</dbReference>
<keyword evidence="1" id="KW-0677">Repeat</keyword>
<dbReference type="AlphaFoldDB" id="A0A210PSR7"/>
<feature type="repeat" description="ANK" evidence="3">
    <location>
        <begin position="56"/>
        <end position="88"/>
    </location>
</feature>
<sequence>MVTFQDPSDCQSQAHTLAMNVFVMMKKDESRLIRKAKQLVKKRRNFARKVFIENVDGWTPVHACALRGSKKLLKVMLGSGFDIDTQMGQPEGLPNSCTLLHIAAYRGDPSICKYLISCGAKVDAKDSFGRTPLYYAARHNSRCLLKCFEKTGADISVLDKLLPNWQSDISNECMTPQAKTATFCFFGK</sequence>
<dbReference type="PANTHER" id="PTHR24193">
    <property type="entry name" value="ANKYRIN REPEAT PROTEIN"/>
    <property type="match status" value="1"/>
</dbReference>
<dbReference type="PROSITE" id="PS50088">
    <property type="entry name" value="ANK_REPEAT"/>
    <property type="match status" value="3"/>
</dbReference>
<feature type="repeat" description="ANK" evidence="3">
    <location>
        <begin position="128"/>
        <end position="160"/>
    </location>
</feature>
<dbReference type="InterPro" id="IPR050663">
    <property type="entry name" value="Ankyrin-SOCS_Box"/>
</dbReference>
<reference evidence="4 5" key="1">
    <citation type="journal article" date="2017" name="Nat. Ecol. Evol.">
        <title>Scallop genome provides insights into evolution of bilaterian karyotype and development.</title>
        <authorList>
            <person name="Wang S."/>
            <person name="Zhang J."/>
            <person name="Jiao W."/>
            <person name="Li J."/>
            <person name="Xun X."/>
            <person name="Sun Y."/>
            <person name="Guo X."/>
            <person name="Huan P."/>
            <person name="Dong B."/>
            <person name="Zhang L."/>
            <person name="Hu X."/>
            <person name="Sun X."/>
            <person name="Wang J."/>
            <person name="Zhao C."/>
            <person name="Wang Y."/>
            <person name="Wang D."/>
            <person name="Huang X."/>
            <person name="Wang R."/>
            <person name="Lv J."/>
            <person name="Li Y."/>
            <person name="Zhang Z."/>
            <person name="Liu B."/>
            <person name="Lu W."/>
            <person name="Hui Y."/>
            <person name="Liang J."/>
            <person name="Zhou Z."/>
            <person name="Hou R."/>
            <person name="Li X."/>
            <person name="Liu Y."/>
            <person name="Li H."/>
            <person name="Ning X."/>
            <person name="Lin Y."/>
            <person name="Zhao L."/>
            <person name="Xing Q."/>
            <person name="Dou J."/>
            <person name="Li Y."/>
            <person name="Mao J."/>
            <person name="Guo H."/>
            <person name="Dou H."/>
            <person name="Li T."/>
            <person name="Mu C."/>
            <person name="Jiang W."/>
            <person name="Fu Q."/>
            <person name="Fu X."/>
            <person name="Miao Y."/>
            <person name="Liu J."/>
            <person name="Yu Q."/>
            <person name="Li R."/>
            <person name="Liao H."/>
            <person name="Li X."/>
            <person name="Kong Y."/>
            <person name="Jiang Z."/>
            <person name="Chourrout D."/>
            <person name="Li R."/>
            <person name="Bao Z."/>
        </authorList>
    </citation>
    <scope>NUCLEOTIDE SEQUENCE [LARGE SCALE GENOMIC DNA]</scope>
    <source>
        <strain evidence="4 5">PY_sf001</strain>
    </source>
</reference>
<dbReference type="SMART" id="SM00248">
    <property type="entry name" value="ANK"/>
    <property type="match status" value="3"/>
</dbReference>
<dbReference type="STRING" id="6573.A0A210PSR7"/>
<dbReference type="Pfam" id="PF00023">
    <property type="entry name" value="Ank"/>
    <property type="match status" value="1"/>
</dbReference>
<evidence type="ECO:0000256" key="3">
    <source>
        <dbReference type="PROSITE-ProRule" id="PRU00023"/>
    </source>
</evidence>
<dbReference type="Proteomes" id="UP000242188">
    <property type="component" value="Unassembled WGS sequence"/>
</dbReference>
<accession>A0A210PSR7</accession>
<feature type="repeat" description="ANK" evidence="3">
    <location>
        <begin position="95"/>
        <end position="127"/>
    </location>
</feature>
<evidence type="ECO:0000313" key="5">
    <source>
        <dbReference type="Proteomes" id="UP000242188"/>
    </source>
</evidence>